<keyword evidence="1" id="KW-0812">Transmembrane</keyword>
<dbReference type="EMBL" id="JAGZFP010000003">
    <property type="protein sequence ID" value="MBS5358027.1"/>
    <property type="molecule type" value="Genomic_DNA"/>
</dbReference>
<accession>A0A943DF00</accession>
<feature type="transmembrane region" description="Helical" evidence="1">
    <location>
        <begin position="111"/>
        <end position="130"/>
    </location>
</feature>
<organism evidence="2 3">
    <name type="scientific">Streptococcus parasanguinis</name>
    <dbReference type="NCBI Taxonomy" id="1318"/>
    <lineage>
        <taxon>Bacteria</taxon>
        <taxon>Bacillati</taxon>
        <taxon>Bacillota</taxon>
        <taxon>Bacilli</taxon>
        <taxon>Lactobacillales</taxon>
        <taxon>Streptococcaceae</taxon>
        <taxon>Streptococcus</taxon>
    </lineage>
</organism>
<comment type="caution">
    <text evidence="2">The sequence shown here is derived from an EMBL/GenBank/DDBJ whole genome shotgun (WGS) entry which is preliminary data.</text>
</comment>
<proteinExistence type="predicted"/>
<feature type="transmembrane region" description="Helical" evidence="1">
    <location>
        <begin position="188"/>
        <end position="214"/>
    </location>
</feature>
<keyword evidence="1" id="KW-1133">Transmembrane helix</keyword>
<evidence type="ECO:0000313" key="2">
    <source>
        <dbReference type="EMBL" id="MBS5358027.1"/>
    </source>
</evidence>
<name>A0A943DF00_STRPA</name>
<dbReference type="RefSeq" id="WP_150906277.1">
    <property type="nucleotide sequence ID" value="NZ_JANCPP010000006.1"/>
</dbReference>
<sequence length="230" mass="26193">MLKKAKIEQLSKINLRYRILQMDGESYLVDADRPFLISYFFPWILSFIPHRAYPLTKEEVQTLAPSDLSKVLNKKGTRKKGFASAFGMGTTAVLLSKAFPVEKYLYFTSHVLNFGMLALVFSLVIGIRIWTSIRKPMPNIVNSNHPIKIYLVANDRKHRLLSMIAPTFFAGLVVFSSCAIFSNIAQNFILHIALLVFLSLFVFSGNVLFFSPVVDYKVNIKSLRKDLFKS</sequence>
<reference evidence="2" key="1">
    <citation type="submission" date="2021-02" db="EMBL/GenBank/DDBJ databases">
        <title>Infant gut strain persistence is associated with maternal origin, phylogeny, and functional potential including surface adhesion and iron acquisition.</title>
        <authorList>
            <person name="Lou Y.C."/>
        </authorList>
    </citation>
    <scope>NUCLEOTIDE SEQUENCE</scope>
    <source>
        <strain evidence="2">L3_098_011G1_dasL3_098_011G1_concoct_7</strain>
    </source>
</reference>
<dbReference type="Pfam" id="PF04276">
    <property type="entry name" value="DUF443"/>
    <property type="match status" value="1"/>
</dbReference>
<dbReference type="Proteomes" id="UP000709219">
    <property type="component" value="Unassembled WGS sequence"/>
</dbReference>
<protein>
    <submittedName>
        <fullName evidence="2">DUF443 family protein</fullName>
    </submittedName>
</protein>
<feature type="transmembrane region" description="Helical" evidence="1">
    <location>
        <begin position="81"/>
        <end position="99"/>
    </location>
</feature>
<evidence type="ECO:0000256" key="1">
    <source>
        <dbReference type="SAM" id="Phobius"/>
    </source>
</evidence>
<feature type="transmembrane region" description="Helical" evidence="1">
    <location>
        <begin position="160"/>
        <end position="182"/>
    </location>
</feature>
<dbReference type="InterPro" id="IPR005915">
    <property type="entry name" value="Tandem_5TM"/>
</dbReference>
<evidence type="ECO:0000313" key="3">
    <source>
        <dbReference type="Proteomes" id="UP000709219"/>
    </source>
</evidence>
<gene>
    <name evidence="2" type="ORF">KHX87_02805</name>
</gene>
<dbReference type="NCBIfam" id="TIGR01218">
    <property type="entry name" value="Gpos_tandem_5TM"/>
    <property type="match status" value="1"/>
</dbReference>
<dbReference type="AlphaFoldDB" id="A0A943DF00"/>
<keyword evidence="1" id="KW-0472">Membrane</keyword>